<proteinExistence type="predicted"/>
<dbReference type="GO" id="GO:0032259">
    <property type="term" value="P:methylation"/>
    <property type="evidence" value="ECO:0007669"/>
    <property type="project" value="UniProtKB-KW"/>
</dbReference>
<dbReference type="PATRIC" id="fig|1236046.5.peg.1427"/>
<keyword evidence="4" id="KW-0830">Ubiquinone</keyword>
<dbReference type="SUPFAM" id="SSF53335">
    <property type="entry name" value="S-adenosyl-L-methionine-dependent methyltransferases"/>
    <property type="match status" value="1"/>
</dbReference>
<name>A0A101I001_9BACT</name>
<dbReference type="Proteomes" id="UP000055014">
    <property type="component" value="Unassembled WGS sequence"/>
</dbReference>
<reference evidence="5 6" key="2">
    <citation type="journal article" date="2015" name="MBio">
        <title>Genome-Resolved Metagenomic Analysis Reveals Roles for Candidate Phyla and Other Microbial Community Members in Biogeochemical Transformations in Oil Reservoirs.</title>
        <authorList>
            <person name="Hu P."/>
            <person name="Tom L."/>
            <person name="Singh A."/>
            <person name="Thomas B.C."/>
            <person name="Baker B.J."/>
            <person name="Piceno Y.M."/>
            <person name="Andersen G.L."/>
            <person name="Banfield J.F."/>
        </authorList>
    </citation>
    <scope>NUCLEOTIDE SEQUENCE [LARGE SCALE GENOMIC DNA]</scope>
</reference>
<dbReference type="Pfam" id="PF08241">
    <property type="entry name" value="Methyltransf_11"/>
    <property type="match status" value="1"/>
</dbReference>
<sequence length="256" mass="29258">MKESWEYYNEIAGRYDYMYEEAYWKLYHVVVERLIEDHVKTSGKALDLGTGTGKWALYLAEKGHEVVAVDLAKEMLKVASMKADIADLKIAFIHSNAENLPFENESFDIVLAMGDLLSYAKDPIKVLNESHRVLKIGGSLLATVDNAWAFLHDFLSRGEYMMAKRLIKQGEIPIGDRSVSNKRFITKPYFSNEIESFLDKTGFDLVDIASTVAFYPYDEHALAAGISVAADWEHKYCRNRETFARSEHLFFCGKKR</sequence>
<evidence type="ECO:0000313" key="6">
    <source>
        <dbReference type="Proteomes" id="UP000055014"/>
    </source>
</evidence>
<dbReference type="AlphaFoldDB" id="A0A101I001"/>
<dbReference type="PANTHER" id="PTHR43591">
    <property type="entry name" value="METHYLTRANSFERASE"/>
    <property type="match status" value="1"/>
</dbReference>
<protein>
    <submittedName>
        <fullName evidence="2">Class I SAM-dependent methyltransferase</fullName>
    </submittedName>
    <submittedName>
        <fullName evidence="3">Methylase in ubiquinone/menaquinone biosynthesis</fullName>
    </submittedName>
    <submittedName>
        <fullName evidence="4">Methylase involved in ubiquinone/menaquinone biosynthesi</fullName>
    </submittedName>
</protein>
<reference evidence="2 7" key="3">
    <citation type="journal article" date="2018" name="Nat. Biotechnol.">
        <title>A standardized bacterial taxonomy based on genome phylogeny substantially revises the tree of life.</title>
        <authorList>
            <person name="Parks D.H."/>
            <person name="Chuvochina M."/>
            <person name="Waite D.W."/>
            <person name="Rinke C."/>
            <person name="Skarshewski A."/>
            <person name="Chaumeil P.A."/>
            <person name="Hugenholtz P."/>
        </authorList>
    </citation>
    <scope>NUCLEOTIDE SEQUENCE [LARGE SCALE GENOMIC DNA]</scope>
    <source>
        <strain evidence="2">UBA9905</strain>
    </source>
</reference>
<evidence type="ECO:0000313" key="7">
    <source>
        <dbReference type="Proteomes" id="UP000264215"/>
    </source>
</evidence>
<evidence type="ECO:0000313" key="2">
    <source>
        <dbReference type="EMBL" id="HCO70657.1"/>
    </source>
</evidence>
<keyword evidence="2" id="KW-0808">Transferase</keyword>
<keyword evidence="4" id="KW-0489">Methyltransferase</keyword>
<evidence type="ECO:0000313" key="4">
    <source>
        <dbReference type="EMBL" id="KUK86108.1"/>
    </source>
</evidence>
<dbReference type="GO" id="GO:0008757">
    <property type="term" value="F:S-adenosylmethionine-dependent methyltransferase activity"/>
    <property type="evidence" value="ECO:0007669"/>
    <property type="project" value="InterPro"/>
</dbReference>
<dbReference type="EMBL" id="DQBS01000197">
    <property type="protein sequence ID" value="HCO70657.1"/>
    <property type="molecule type" value="Genomic_DNA"/>
</dbReference>
<dbReference type="EMBL" id="LGGH01000164">
    <property type="protein sequence ID" value="KUK66825.1"/>
    <property type="molecule type" value="Genomic_DNA"/>
</dbReference>
<dbReference type="InterPro" id="IPR029063">
    <property type="entry name" value="SAM-dependent_MTases_sf"/>
</dbReference>
<accession>A0A101I001</accession>
<evidence type="ECO:0000313" key="5">
    <source>
        <dbReference type="Proteomes" id="UP000054260"/>
    </source>
</evidence>
<dbReference type="InterPro" id="IPR013216">
    <property type="entry name" value="Methyltransf_11"/>
</dbReference>
<gene>
    <name evidence="2" type="ORF">DIT26_08835</name>
    <name evidence="3" type="ORF">XD86_1036</name>
    <name evidence="4" type="ORF">XE02_1405</name>
</gene>
<dbReference type="EMBL" id="LGGW01000173">
    <property type="protein sequence ID" value="KUK86108.1"/>
    <property type="molecule type" value="Genomic_DNA"/>
</dbReference>
<reference evidence="4" key="1">
    <citation type="journal article" date="2015" name="MBio">
        <title>Genome-resolved metagenomic analysis reveals roles for candidate phyla and other microbial community members in biogeochemical transformations in oil reservoirs.</title>
        <authorList>
            <person name="Hu P."/>
            <person name="Tom L."/>
            <person name="Singh A."/>
            <person name="Thomas B.C."/>
            <person name="Baker B.J."/>
            <person name="Piceno Y.M."/>
            <person name="Andersen G.L."/>
            <person name="Banfield J.F."/>
        </authorList>
    </citation>
    <scope>NUCLEOTIDE SEQUENCE [LARGE SCALE GENOMIC DNA]</scope>
    <source>
        <strain evidence="3">46_47</strain>
        <strain evidence="4">46_70</strain>
    </source>
</reference>
<dbReference type="Proteomes" id="UP000054260">
    <property type="component" value="Unassembled WGS sequence"/>
</dbReference>
<comment type="caution">
    <text evidence="4">The sequence shown here is derived from an EMBL/GenBank/DDBJ whole genome shotgun (WGS) entry which is preliminary data.</text>
</comment>
<organism evidence="4 6">
    <name type="scientific">Mesotoga infera</name>
    <dbReference type="NCBI Taxonomy" id="1236046"/>
    <lineage>
        <taxon>Bacteria</taxon>
        <taxon>Thermotogati</taxon>
        <taxon>Thermotogota</taxon>
        <taxon>Thermotogae</taxon>
        <taxon>Kosmotogales</taxon>
        <taxon>Kosmotogaceae</taxon>
        <taxon>Mesotoga</taxon>
    </lineage>
</organism>
<dbReference type="Proteomes" id="UP000264215">
    <property type="component" value="Unassembled WGS sequence"/>
</dbReference>
<evidence type="ECO:0000313" key="3">
    <source>
        <dbReference type="EMBL" id="KUK66825.1"/>
    </source>
</evidence>
<dbReference type="PANTHER" id="PTHR43591:SF24">
    <property type="entry name" value="2-METHOXY-6-POLYPRENYL-1,4-BENZOQUINOL METHYLASE, MITOCHONDRIAL"/>
    <property type="match status" value="1"/>
</dbReference>
<dbReference type="CDD" id="cd02440">
    <property type="entry name" value="AdoMet_MTases"/>
    <property type="match status" value="1"/>
</dbReference>
<dbReference type="Gene3D" id="3.40.50.150">
    <property type="entry name" value="Vaccinia Virus protein VP39"/>
    <property type="match status" value="1"/>
</dbReference>
<feature type="domain" description="Methyltransferase type 11" evidence="1">
    <location>
        <begin position="46"/>
        <end position="141"/>
    </location>
</feature>
<evidence type="ECO:0000259" key="1">
    <source>
        <dbReference type="Pfam" id="PF08241"/>
    </source>
</evidence>